<dbReference type="PANTHER" id="PTHR11875">
    <property type="entry name" value="TESTIS-SPECIFIC Y-ENCODED PROTEIN"/>
    <property type="match status" value="1"/>
</dbReference>
<organism evidence="4 5">
    <name type="scientific">Leishmania martiniquensis</name>
    <dbReference type="NCBI Taxonomy" id="1580590"/>
    <lineage>
        <taxon>Eukaryota</taxon>
        <taxon>Discoba</taxon>
        <taxon>Euglenozoa</taxon>
        <taxon>Kinetoplastea</taxon>
        <taxon>Metakinetoplastina</taxon>
        <taxon>Trypanosomatida</taxon>
        <taxon>Trypanosomatidae</taxon>
        <taxon>Leishmaniinae</taxon>
        <taxon>Leishmania</taxon>
    </lineage>
</organism>
<dbReference type="EMBL" id="JAFEUZ010000020">
    <property type="protein sequence ID" value="KAG5480047.1"/>
    <property type="molecule type" value="Genomic_DNA"/>
</dbReference>
<name>A0A836H5S7_9TRYP</name>
<dbReference type="GO" id="GO:0006334">
    <property type="term" value="P:nucleosome assembly"/>
    <property type="evidence" value="ECO:0007669"/>
    <property type="project" value="InterPro"/>
</dbReference>
<reference evidence="5" key="2">
    <citation type="journal article" date="2021" name="Sci. Data">
        <title>Chromosome-scale genome sequencing, assembly and annotation of six genomes from subfamily Leishmaniinae.</title>
        <authorList>
            <person name="Almutairi H."/>
            <person name="Urbaniak M.D."/>
            <person name="Bates M.D."/>
            <person name="Jariyapan N."/>
            <person name="Kwakye-Nuako G."/>
            <person name="Thomaz Soccol V."/>
            <person name="Al-Salem W.S."/>
            <person name="Dillon R.J."/>
            <person name="Bates P.A."/>
            <person name="Gatherer D."/>
        </authorList>
    </citation>
    <scope>NUCLEOTIDE SEQUENCE [LARGE SCALE GENOMIC DNA]</scope>
</reference>
<dbReference type="RefSeq" id="XP_067179210.1">
    <property type="nucleotide sequence ID" value="XM_067323896.1"/>
</dbReference>
<dbReference type="AlphaFoldDB" id="A0A836H5S7"/>
<comment type="caution">
    <text evidence="4">The sequence shown here is derived from an EMBL/GenBank/DDBJ whole genome shotgun (WGS) entry which is preliminary data.</text>
</comment>
<dbReference type="GeneID" id="92516408"/>
<gene>
    <name evidence="4" type="ORF">LSCM1_06469</name>
</gene>
<dbReference type="Proteomes" id="UP000673552">
    <property type="component" value="Unassembled WGS sequence"/>
</dbReference>
<dbReference type="InterPro" id="IPR037231">
    <property type="entry name" value="NAP-like_sf"/>
</dbReference>
<evidence type="ECO:0000313" key="4">
    <source>
        <dbReference type="EMBL" id="KAG5480047.1"/>
    </source>
</evidence>
<evidence type="ECO:0000313" key="5">
    <source>
        <dbReference type="Proteomes" id="UP000673552"/>
    </source>
</evidence>
<comment type="similarity">
    <text evidence="1 2">Belongs to the nucleosome assembly protein (NAP) family.</text>
</comment>
<dbReference type="GO" id="GO:0005634">
    <property type="term" value="C:nucleus"/>
    <property type="evidence" value="ECO:0007669"/>
    <property type="project" value="InterPro"/>
</dbReference>
<evidence type="ECO:0000256" key="1">
    <source>
        <dbReference type="ARBA" id="ARBA00009947"/>
    </source>
</evidence>
<keyword evidence="5" id="KW-1185">Reference proteome</keyword>
<accession>A0A836H5S7</accession>
<feature type="region of interest" description="Disordered" evidence="3">
    <location>
        <begin position="126"/>
        <end position="221"/>
    </location>
</feature>
<evidence type="ECO:0000256" key="3">
    <source>
        <dbReference type="SAM" id="MobiDB-lite"/>
    </source>
</evidence>
<reference evidence="5" key="1">
    <citation type="journal article" date="2021" name="Microbiol. Resour. Announc.">
        <title>LGAAP: Leishmaniinae Genome Assembly and Annotation Pipeline.</title>
        <authorList>
            <person name="Almutairi H."/>
            <person name="Urbaniak M.D."/>
            <person name="Bates M.D."/>
            <person name="Jariyapan N."/>
            <person name="Kwakye-Nuako G."/>
            <person name="Thomaz-Soccol V."/>
            <person name="Al-Salem W.S."/>
            <person name="Dillon R.J."/>
            <person name="Bates P.A."/>
            <person name="Gatherer D."/>
        </authorList>
    </citation>
    <scope>NUCLEOTIDE SEQUENCE [LARGE SCALE GENOMIC DNA]</scope>
</reference>
<protein>
    <recommendedName>
        <fullName evidence="6">Nucleosome assembly protein</fullName>
    </recommendedName>
</protein>
<dbReference type="InterPro" id="IPR002164">
    <property type="entry name" value="NAP_family"/>
</dbReference>
<evidence type="ECO:0008006" key="6">
    <source>
        <dbReference type="Google" id="ProtNLM"/>
    </source>
</evidence>
<dbReference type="SUPFAM" id="SSF143113">
    <property type="entry name" value="NAP-like"/>
    <property type="match status" value="1"/>
</dbReference>
<dbReference type="Gene3D" id="3.30.1120.90">
    <property type="entry name" value="Nucleosome assembly protein"/>
    <property type="match status" value="1"/>
</dbReference>
<sequence>MEKAKEIQARLDNLQQEMHAKVEACDLKHSKEKNSIFAARRATIAALIAEKELPANFWALALIALLRMKDMESATTPHFLGPYDELLLKTYLEDIEVVYTEKGHRITLRFKPNPFFEESELWAESVERLSDETDEEDEAPPGEESWEFSGVTWKDGHGPQLDGEEEEAEGENGAPGSKRPHPSSDGMTASASSSTQGPSVLEVFSEMPPHPEDDAEMDEEDDDAIADAIEEWESEMDDRKLLLRMIELFVHYNPVSALRDGGAALAGAGNGEAAAAKKAKVE</sequence>
<evidence type="ECO:0000256" key="2">
    <source>
        <dbReference type="RuleBase" id="RU003876"/>
    </source>
</evidence>
<feature type="compositionally biased region" description="Acidic residues" evidence="3">
    <location>
        <begin position="132"/>
        <end position="146"/>
    </location>
</feature>
<proteinExistence type="inferred from homology"/>
<dbReference type="OrthoDB" id="19419at2759"/>
<dbReference type="KEGG" id="lmat:92516408"/>
<dbReference type="Pfam" id="PF00956">
    <property type="entry name" value="NAP"/>
    <property type="match status" value="1"/>
</dbReference>